<dbReference type="EMBL" id="LT906479">
    <property type="protein sequence ID" value="SNV98938.1"/>
    <property type="molecule type" value="Genomic_DNA"/>
</dbReference>
<evidence type="ECO:0000256" key="7">
    <source>
        <dbReference type="RuleBase" id="RU367016"/>
    </source>
</evidence>
<dbReference type="Pfam" id="PF09335">
    <property type="entry name" value="VTT_dom"/>
    <property type="match status" value="1"/>
</dbReference>
<evidence type="ECO:0000256" key="3">
    <source>
        <dbReference type="ARBA" id="ARBA00022475"/>
    </source>
</evidence>
<keyword evidence="4 7" id="KW-0812">Transmembrane</keyword>
<dbReference type="OrthoDB" id="6592209at2"/>
<evidence type="ECO:0000256" key="2">
    <source>
        <dbReference type="ARBA" id="ARBA00010792"/>
    </source>
</evidence>
<keyword evidence="3 7" id="KW-1003">Cell membrane</keyword>
<accession>A0A240BVM6</accession>
<evidence type="ECO:0000256" key="1">
    <source>
        <dbReference type="ARBA" id="ARBA00004651"/>
    </source>
</evidence>
<sequence length="169" mass="18145">MAPLTQMIAKYSPEPEFLLLLIFLFSLGKSVIFVSSVLPPASVTLLLAILAGKHALPLGAVWSAITLGAALGSILSFHCGALLCRRGPMTWLPARFDAPLRKARLALQEQGMPLLFASRFLAVMRYTVPLMAGMLSLPLKPVYLTSAFSAAAWALALMSVAHLFPPILT</sequence>
<feature type="domain" description="VTT" evidence="8">
    <location>
        <begin position="46"/>
        <end position="160"/>
    </location>
</feature>
<dbReference type="GeneID" id="75027020"/>
<evidence type="ECO:0000256" key="6">
    <source>
        <dbReference type="ARBA" id="ARBA00023136"/>
    </source>
</evidence>
<dbReference type="InterPro" id="IPR032816">
    <property type="entry name" value="VTT_dom"/>
</dbReference>
<feature type="transmembrane region" description="Helical" evidence="7">
    <location>
        <begin position="17"/>
        <end position="38"/>
    </location>
</feature>
<evidence type="ECO:0000259" key="8">
    <source>
        <dbReference type="Pfam" id="PF09335"/>
    </source>
</evidence>
<evidence type="ECO:0000313" key="9">
    <source>
        <dbReference type="EMBL" id="SNV98938.1"/>
    </source>
</evidence>
<proteinExistence type="inferred from homology"/>
<dbReference type="PANTHER" id="PTHR30353">
    <property type="entry name" value="INNER MEMBRANE PROTEIN DEDA-RELATED"/>
    <property type="match status" value="1"/>
</dbReference>
<dbReference type="RefSeq" id="WP_061798246.1">
    <property type="nucleotide sequence ID" value="NZ_CABITV010000002.1"/>
</dbReference>
<dbReference type="PANTHER" id="PTHR30353:SF15">
    <property type="entry name" value="INNER MEMBRANE PROTEIN YABI"/>
    <property type="match status" value="1"/>
</dbReference>
<name>A0A240BVM6_SERFI</name>
<organism evidence="9 10">
    <name type="scientific">Serratia ficaria</name>
    <dbReference type="NCBI Taxonomy" id="61651"/>
    <lineage>
        <taxon>Bacteria</taxon>
        <taxon>Pseudomonadati</taxon>
        <taxon>Pseudomonadota</taxon>
        <taxon>Gammaproteobacteria</taxon>
        <taxon>Enterobacterales</taxon>
        <taxon>Yersiniaceae</taxon>
        <taxon>Serratia</taxon>
    </lineage>
</organism>
<evidence type="ECO:0000313" key="10">
    <source>
        <dbReference type="Proteomes" id="UP000215134"/>
    </source>
</evidence>
<protein>
    <submittedName>
        <fullName evidence="9">SNARE associated Golgi protein</fullName>
    </submittedName>
</protein>
<feature type="transmembrane region" description="Helical" evidence="7">
    <location>
        <begin position="58"/>
        <end position="84"/>
    </location>
</feature>
<dbReference type="KEGG" id="sfj:SAMEA4384070_1853"/>
<gene>
    <name evidence="9" type="ORF">SAMEA4384070_01853</name>
</gene>
<comment type="subcellular location">
    <subcellularLocation>
        <location evidence="1 7">Cell membrane</location>
        <topology evidence="1 7">Multi-pass membrane protein</topology>
    </subcellularLocation>
</comment>
<feature type="transmembrane region" description="Helical" evidence="7">
    <location>
        <begin position="142"/>
        <end position="164"/>
    </location>
</feature>
<dbReference type="Proteomes" id="UP000215134">
    <property type="component" value="Chromosome 1"/>
</dbReference>
<keyword evidence="10" id="KW-1185">Reference proteome</keyword>
<dbReference type="GO" id="GO:0005886">
    <property type="term" value="C:plasma membrane"/>
    <property type="evidence" value="ECO:0007669"/>
    <property type="project" value="UniProtKB-SubCell"/>
</dbReference>
<dbReference type="AlphaFoldDB" id="A0A240BVM6"/>
<comment type="caution">
    <text evidence="7">Lacks conserved residue(s) required for the propagation of feature annotation.</text>
</comment>
<dbReference type="STRING" id="1411141.GCA_001590885_03112"/>
<evidence type="ECO:0000256" key="5">
    <source>
        <dbReference type="ARBA" id="ARBA00022989"/>
    </source>
</evidence>
<reference evidence="9 10" key="1">
    <citation type="submission" date="2017-06" db="EMBL/GenBank/DDBJ databases">
        <authorList>
            <consortium name="Pathogen Informatics"/>
        </authorList>
    </citation>
    <scope>NUCLEOTIDE SEQUENCE [LARGE SCALE GENOMIC DNA]</scope>
    <source>
        <strain evidence="9 10">NCTC12148</strain>
    </source>
</reference>
<evidence type="ECO:0000256" key="4">
    <source>
        <dbReference type="ARBA" id="ARBA00022692"/>
    </source>
</evidence>
<dbReference type="InterPro" id="IPR032818">
    <property type="entry name" value="DedA-like"/>
</dbReference>
<keyword evidence="5 7" id="KW-1133">Transmembrane helix</keyword>
<keyword evidence="6 7" id="KW-0472">Membrane</keyword>
<comment type="similarity">
    <text evidence="2 7">Belongs to the DedA family.</text>
</comment>